<dbReference type="GO" id="GO:0000155">
    <property type="term" value="F:phosphorelay sensor kinase activity"/>
    <property type="evidence" value="ECO:0007669"/>
    <property type="project" value="InterPro"/>
</dbReference>
<dbReference type="Gene3D" id="3.30.565.10">
    <property type="entry name" value="Histidine kinase-like ATPase, C-terminal domain"/>
    <property type="match status" value="1"/>
</dbReference>
<organism evidence="8 9">
    <name type="scientific">Candidatus Raymondbacteria bacterium RIFOXYD12_FULL_49_13</name>
    <dbReference type="NCBI Taxonomy" id="1817890"/>
    <lineage>
        <taxon>Bacteria</taxon>
        <taxon>Raymondiibacteriota</taxon>
    </lineage>
</organism>
<evidence type="ECO:0000256" key="4">
    <source>
        <dbReference type="ARBA" id="ARBA00022679"/>
    </source>
</evidence>
<reference evidence="8 9" key="1">
    <citation type="journal article" date="2016" name="Nat. Commun.">
        <title>Thousands of microbial genomes shed light on interconnected biogeochemical processes in an aquifer system.</title>
        <authorList>
            <person name="Anantharaman K."/>
            <person name="Brown C.T."/>
            <person name="Hug L.A."/>
            <person name="Sharon I."/>
            <person name="Castelle C.J."/>
            <person name="Probst A.J."/>
            <person name="Thomas B.C."/>
            <person name="Singh A."/>
            <person name="Wilkins M.J."/>
            <person name="Karaoz U."/>
            <person name="Brodie E.L."/>
            <person name="Williams K.H."/>
            <person name="Hubbard S.S."/>
            <person name="Banfield J.F."/>
        </authorList>
    </citation>
    <scope>NUCLEOTIDE SEQUENCE [LARGE SCALE GENOMIC DNA]</scope>
</reference>
<gene>
    <name evidence="8" type="ORF">A2519_11455</name>
</gene>
<accession>A0A1F7FFC4</accession>
<dbReference type="InterPro" id="IPR004358">
    <property type="entry name" value="Sig_transdc_His_kin-like_C"/>
</dbReference>
<dbReference type="InterPro" id="IPR050351">
    <property type="entry name" value="BphY/WalK/GraS-like"/>
</dbReference>
<keyword evidence="3" id="KW-0597">Phosphoprotein</keyword>
<dbReference type="Gene3D" id="1.10.287.130">
    <property type="match status" value="1"/>
</dbReference>
<dbReference type="SMART" id="SM00387">
    <property type="entry name" value="HATPase_c"/>
    <property type="match status" value="1"/>
</dbReference>
<dbReference type="PANTHER" id="PTHR45453:SF1">
    <property type="entry name" value="PHOSPHATE REGULON SENSOR PROTEIN PHOR"/>
    <property type="match status" value="1"/>
</dbReference>
<dbReference type="InterPro" id="IPR005467">
    <property type="entry name" value="His_kinase_dom"/>
</dbReference>
<dbReference type="PANTHER" id="PTHR45453">
    <property type="entry name" value="PHOSPHATE REGULON SENSOR PROTEIN PHOR"/>
    <property type="match status" value="1"/>
</dbReference>
<evidence type="ECO:0000256" key="6">
    <source>
        <dbReference type="ARBA" id="ARBA00023012"/>
    </source>
</evidence>
<evidence type="ECO:0000256" key="3">
    <source>
        <dbReference type="ARBA" id="ARBA00022553"/>
    </source>
</evidence>
<comment type="caution">
    <text evidence="8">The sequence shown here is derived from an EMBL/GenBank/DDBJ whole genome shotgun (WGS) entry which is preliminary data.</text>
</comment>
<sequence length="348" mass="38700">METEKSDLQPFMDMLPVGVCIFSPGLQFRTCNTKTLELFDIGVEDLLLGSQAPCFSNEQLMVALNRFARGTRGVEQCRFSVKNRHLQAEISRAGDNDIVLILSDISHYKQMESLKTEFVSILLHKIRNPLTSIKTSLAMLSSGKITGMPDNAREIISLSHTEVNRLTGLLNDLKNTFIIDTGLLGREIEPEVFKAMRAIHKAVEEIGMAFPDAPAIASRFAYEGDMAAEIAADFDKMRQALGYIFKNALAYSRPGTKIRVLINRETDHTVISIRDKGEGISDNELPYIFEKYYRAANATQSIDGHGLGLYITRAFIESFGGSLYCESKAGEGASFHITLKNHLEGPHE</sequence>
<dbReference type="PROSITE" id="PS50109">
    <property type="entry name" value="HIS_KIN"/>
    <property type="match status" value="1"/>
</dbReference>
<dbReference type="InterPro" id="IPR003661">
    <property type="entry name" value="HisK_dim/P_dom"/>
</dbReference>
<dbReference type="GO" id="GO:0016036">
    <property type="term" value="P:cellular response to phosphate starvation"/>
    <property type="evidence" value="ECO:0007669"/>
    <property type="project" value="TreeGrafter"/>
</dbReference>
<evidence type="ECO:0000256" key="1">
    <source>
        <dbReference type="ARBA" id="ARBA00000085"/>
    </source>
</evidence>
<dbReference type="GO" id="GO:0005886">
    <property type="term" value="C:plasma membrane"/>
    <property type="evidence" value="ECO:0007669"/>
    <property type="project" value="TreeGrafter"/>
</dbReference>
<dbReference type="PRINTS" id="PR00344">
    <property type="entry name" value="BCTRLSENSOR"/>
</dbReference>
<evidence type="ECO:0000256" key="5">
    <source>
        <dbReference type="ARBA" id="ARBA00022777"/>
    </source>
</evidence>
<dbReference type="InterPro" id="IPR036097">
    <property type="entry name" value="HisK_dim/P_sf"/>
</dbReference>
<dbReference type="SUPFAM" id="SSF55874">
    <property type="entry name" value="ATPase domain of HSP90 chaperone/DNA topoisomerase II/histidine kinase"/>
    <property type="match status" value="1"/>
</dbReference>
<evidence type="ECO:0000313" key="9">
    <source>
        <dbReference type="Proteomes" id="UP000179243"/>
    </source>
</evidence>
<keyword evidence="6" id="KW-0902">Two-component regulatory system</keyword>
<dbReference type="SMART" id="SM00388">
    <property type="entry name" value="HisKA"/>
    <property type="match status" value="1"/>
</dbReference>
<dbReference type="Pfam" id="PF02518">
    <property type="entry name" value="HATPase_c"/>
    <property type="match status" value="1"/>
</dbReference>
<dbReference type="Proteomes" id="UP000179243">
    <property type="component" value="Unassembled WGS sequence"/>
</dbReference>
<name>A0A1F7FFC4_UNCRA</name>
<protein>
    <recommendedName>
        <fullName evidence="2">histidine kinase</fullName>
        <ecNumber evidence="2">2.7.13.3</ecNumber>
    </recommendedName>
</protein>
<dbReference type="GO" id="GO:0004721">
    <property type="term" value="F:phosphoprotein phosphatase activity"/>
    <property type="evidence" value="ECO:0007669"/>
    <property type="project" value="TreeGrafter"/>
</dbReference>
<evidence type="ECO:0000256" key="2">
    <source>
        <dbReference type="ARBA" id="ARBA00012438"/>
    </source>
</evidence>
<keyword evidence="5" id="KW-0418">Kinase</keyword>
<evidence type="ECO:0000313" key="8">
    <source>
        <dbReference type="EMBL" id="OGK05156.1"/>
    </source>
</evidence>
<dbReference type="InterPro" id="IPR003594">
    <property type="entry name" value="HATPase_dom"/>
</dbReference>
<dbReference type="AlphaFoldDB" id="A0A1F7FFC4"/>
<feature type="domain" description="Histidine kinase" evidence="7">
    <location>
        <begin position="121"/>
        <end position="343"/>
    </location>
</feature>
<comment type="catalytic activity">
    <reaction evidence="1">
        <text>ATP + protein L-histidine = ADP + protein N-phospho-L-histidine.</text>
        <dbReference type="EC" id="2.7.13.3"/>
    </reaction>
</comment>
<proteinExistence type="predicted"/>
<dbReference type="SUPFAM" id="SSF47384">
    <property type="entry name" value="Homodimeric domain of signal transducing histidine kinase"/>
    <property type="match status" value="1"/>
</dbReference>
<dbReference type="CDD" id="cd00082">
    <property type="entry name" value="HisKA"/>
    <property type="match status" value="1"/>
</dbReference>
<keyword evidence="4" id="KW-0808">Transferase</keyword>
<dbReference type="InterPro" id="IPR036890">
    <property type="entry name" value="HATPase_C_sf"/>
</dbReference>
<dbReference type="EMBL" id="MFYX01000060">
    <property type="protein sequence ID" value="OGK05156.1"/>
    <property type="molecule type" value="Genomic_DNA"/>
</dbReference>
<dbReference type="Pfam" id="PF00512">
    <property type="entry name" value="HisKA"/>
    <property type="match status" value="1"/>
</dbReference>
<dbReference type="EC" id="2.7.13.3" evidence="2"/>
<evidence type="ECO:0000259" key="7">
    <source>
        <dbReference type="PROSITE" id="PS50109"/>
    </source>
</evidence>